<feature type="region of interest" description="Disordered" evidence="1">
    <location>
        <begin position="725"/>
        <end position="770"/>
    </location>
</feature>
<proteinExistence type="predicted"/>
<evidence type="ECO:0000313" key="3">
    <source>
        <dbReference type="EMBL" id="CAF4348898.1"/>
    </source>
</evidence>
<organism evidence="2 4">
    <name type="scientific">Didymodactylos carnosus</name>
    <dbReference type="NCBI Taxonomy" id="1234261"/>
    <lineage>
        <taxon>Eukaryota</taxon>
        <taxon>Metazoa</taxon>
        <taxon>Spiralia</taxon>
        <taxon>Gnathifera</taxon>
        <taxon>Rotifera</taxon>
        <taxon>Eurotatoria</taxon>
        <taxon>Bdelloidea</taxon>
        <taxon>Philodinida</taxon>
        <taxon>Philodinidae</taxon>
        <taxon>Didymodactylos</taxon>
    </lineage>
</organism>
<gene>
    <name evidence="2" type="ORF">GPM918_LOCUS35988</name>
    <name evidence="3" type="ORF">SRO942_LOCUS36713</name>
</gene>
<evidence type="ECO:0000256" key="1">
    <source>
        <dbReference type="SAM" id="MobiDB-lite"/>
    </source>
</evidence>
<sequence length="787" mass="89577">IALDQTIECTINKFGKGHGGISGRFNPDLIDTWNNSFAFRALLTTATHEICQLETSHNSIDSHAECTPQRQAADDEDLTIIISKLKQEKLFVSDSLNCRKLLSGKIIHNDIINNICSSFEQGVQALTAYIDERLVNQTVAIDKPLKAMFRLKLRDIDTYVPGDLSTVKKRRTTTSNSKDLNKTLKKVDEDIRRMIIIAKDRHLHLPTLFAHEFTAAPLSLCDNQNFELMNQQKKSAAIEYLKEQFPSSFSISCPITTYKCALVIDGGSLLESKPTLRNCTVRDYAVQLLKTIINRYFQHYERIDIVFDSSESKNVKAYIKRHGNDIEANNYDLQIDDRLETSYHHFVHNNRAILADRVRECWCEPALVELLPENKILVAAGPTETAFILKKNSQPVRDYLLESNHIEADTRMLLHAKVLAIDEYKNVVIQASDTDVVLLSIGYGSVTGLESLVVKSFNTTTKTDTYIYSTRIAKELKQKFNINPSVLLSLHALSGCDTTSFVKNITKVKFFRTFFTNHHRYSDINNFSSSPLAATAAAEQLLIACYSNVQQCQNRDSNYTTQLLHSVNLIDEESEDDDFNSTRDDYDASIQVEEEEEAFLDNIQCVEDDESDFEKDDIYEQICFDREPLIELKTNDSCPKKNSFVGQHLDHSYCKSITEDEDEEDYCKQSKYMSDNVNGERQRQFSVDKYSSKSIHASLTMVKRAHPDPQDSIFKLPLTPIDSSQLTTSTVTSKPCPKPRRTTRKAAPPVNDENVPIITSTPKRRTVSTRHRCYSQFDPLQDIDDSF</sequence>
<reference evidence="2" key="1">
    <citation type="submission" date="2021-02" db="EMBL/GenBank/DDBJ databases">
        <authorList>
            <person name="Nowell W R."/>
        </authorList>
    </citation>
    <scope>NUCLEOTIDE SEQUENCE</scope>
</reference>
<evidence type="ECO:0000313" key="4">
    <source>
        <dbReference type="Proteomes" id="UP000663829"/>
    </source>
</evidence>
<dbReference type="Proteomes" id="UP000663829">
    <property type="component" value="Unassembled WGS sequence"/>
</dbReference>
<feature type="non-terminal residue" evidence="2">
    <location>
        <position position="1"/>
    </location>
</feature>
<dbReference type="AlphaFoldDB" id="A0A815S5S2"/>
<dbReference type="OrthoDB" id="10068054at2759"/>
<dbReference type="Proteomes" id="UP000681722">
    <property type="component" value="Unassembled WGS sequence"/>
</dbReference>
<protein>
    <submittedName>
        <fullName evidence="2">Uncharacterized protein</fullName>
    </submittedName>
</protein>
<dbReference type="EMBL" id="CAJNOQ010021342">
    <property type="protein sequence ID" value="CAF1484646.1"/>
    <property type="molecule type" value="Genomic_DNA"/>
</dbReference>
<accession>A0A815S5S2</accession>
<comment type="caution">
    <text evidence="2">The sequence shown here is derived from an EMBL/GenBank/DDBJ whole genome shotgun (WGS) entry which is preliminary data.</text>
</comment>
<name>A0A815S5S2_9BILA</name>
<keyword evidence="4" id="KW-1185">Reference proteome</keyword>
<evidence type="ECO:0000313" key="2">
    <source>
        <dbReference type="EMBL" id="CAF1484646.1"/>
    </source>
</evidence>
<dbReference type="EMBL" id="CAJOBC010086826">
    <property type="protein sequence ID" value="CAF4348898.1"/>
    <property type="molecule type" value="Genomic_DNA"/>
</dbReference>